<evidence type="ECO:0000256" key="8">
    <source>
        <dbReference type="ARBA" id="ARBA00023235"/>
    </source>
</evidence>
<keyword evidence="6 10" id="KW-0067">ATP-binding</keyword>
<dbReference type="Gene3D" id="3.40.50.300">
    <property type="entry name" value="P-loop containing nucleotide triphosphate hydrolases"/>
    <property type="match status" value="2"/>
</dbReference>
<accession>A0A2G4T0J3</accession>
<dbReference type="GO" id="GO:0006260">
    <property type="term" value="P:DNA replication"/>
    <property type="evidence" value="ECO:0007669"/>
    <property type="project" value="InterPro"/>
</dbReference>
<reference evidence="13 14" key="1">
    <citation type="journal article" date="2016" name="Proc. Natl. Acad. Sci. U.S.A.">
        <title>Lipid metabolic changes in an early divergent fungus govern the establishment of a mutualistic symbiosis with endobacteria.</title>
        <authorList>
            <person name="Lastovetsky O.A."/>
            <person name="Gaspar M.L."/>
            <person name="Mondo S.J."/>
            <person name="LaButti K.M."/>
            <person name="Sandor L."/>
            <person name="Grigoriev I.V."/>
            <person name="Henry S.A."/>
            <person name="Pawlowska T.E."/>
        </authorList>
    </citation>
    <scope>NUCLEOTIDE SEQUENCE [LARGE SCALE GENOMIC DNA]</scope>
    <source>
        <strain evidence="13 14">ATCC 52813</strain>
    </source>
</reference>
<feature type="domain" description="Helicase C-terminal" evidence="12">
    <location>
        <begin position="327"/>
        <end position="478"/>
    </location>
</feature>
<comment type="catalytic activity">
    <reaction evidence="10">
        <text>ATP + H2O = ADP + phosphate + H(+)</text>
        <dbReference type="Rhea" id="RHEA:13065"/>
        <dbReference type="ChEBI" id="CHEBI:15377"/>
        <dbReference type="ChEBI" id="CHEBI:15378"/>
        <dbReference type="ChEBI" id="CHEBI:30616"/>
        <dbReference type="ChEBI" id="CHEBI:43474"/>
        <dbReference type="ChEBI" id="CHEBI:456216"/>
    </reaction>
</comment>
<evidence type="ECO:0000256" key="1">
    <source>
        <dbReference type="ARBA" id="ARBA00005446"/>
    </source>
</evidence>
<dbReference type="Pfam" id="PF00270">
    <property type="entry name" value="DEAD"/>
    <property type="match status" value="1"/>
</dbReference>
<dbReference type="SMART" id="SM00490">
    <property type="entry name" value="HELICc"/>
    <property type="match status" value="1"/>
</dbReference>
<dbReference type="SMART" id="SM00487">
    <property type="entry name" value="DEXDc"/>
    <property type="match status" value="1"/>
</dbReference>
<keyword evidence="7" id="KW-0238">DNA-binding</keyword>
<evidence type="ECO:0000256" key="9">
    <source>
        <dbReference type="ARBA" id="ARBA00034617"/>
    </source>
</evidence>
<evidence type="ECO:0000259" key="12">
    <source>
        <dbReference type="PROSITE" id="PS51194"/>
    </source>
</evidence>
<dbReference type="GO" id="GO:0016887">
    <property type="term" value="F:ATP hydrolysis activity"/>
    <property type="evidence" value="ECO:0007669"/>
    <property type="project" value="RHEA"/>
</dbReference>
<keyword evidence="8" id="KW-0413">Isomerase</keyword>
<dbReference type="InterPro" id="IPR032284">
    <property type="entry name" value="RecQ_Zn-bd"/>
</dbReference>
<dbReference type="InterPro" id="IPR018982">
    <property type="entry name" value="RQC_domain"/>
</dbReference>
<dbReference type="InterPro" id="IPR001650">
    <property type="entry name" value="Helicase_C-like"/>
</dbReference>
<keyword evidence="3 10" id="KW-0547">Nucleotide-binding</keyword>
<name>A0A2G4T0J3_RHIZD</name>
<evidence type="ECO:0000256" key="7">
    <source>
        <dbReference type="ARBA" id="ARBA00023125"/>
    </source>
</evidence>
<comment type="subcellular location">
    <subcellularLocation>
        <location evidence="10">Nucleus</location>
    </subcellularLocation>
</comment>
<proteinExistence type="inferred from homology"/>
<dbReference type="Pfam" id="PF00271">
    <property type="entry name" value="Helicase_C"/>
    <property type="match status" value="1"/>
</dbReference>
<dbReference type="CDD" id="cd18794">
    <property type="entry name" value="SF2_C_RecQ"/>
    <property type="match status" value="1"/>
</dbReference>
<evidence type="ECO:0000256" key="5">
    <source>
        <dbReference type="ARBA" id="ARBA00022806"/>
    </source>
</evidence>
<dbReference type="Proteomes" id="UP000242254">
    <property type="component" value="Unassembled WGS sequence"/>
</dbReference>
<dbReference type="PANTHER" id="PTHR13710:SF105">
    <property type="entry name" value="ATP-DEPENDENT DNA HELICASE Q1"/>
    <property type="match status" value="1"/>
</dbReference>
<dbReference type="InterPro" id="IPR011545">
    <property type="entry name" value="DEAD/DEAH_box_helicase_dom"/>
</dbReference>
<dbReference type="GO" id="GO:0000724">
    <property type="term" value="P:double-strand break repair via homologous recombination"/>
    <property type="evidence" value="ECO:0007669"/>
    <property type="project" value="TreeGrafter"/>
</dbReference>
<dbReference type="NCBIfam" id="TIGR00614">
    <property type="entry name" value="recQ_fam"/>
    <property type="match status" value="1"/>
</dbReference>
<evidence type="ECO:0000256" key="4">
    <source>
        <dbReference type="ARBA" id="ARBA00022801"/>
    </source>
</evidence>
<dbReference type="GO" id="GO:0005634">
    <property type="term" value="C:nucleus"/>
    <property type="evidence" value="ECO:0007669"/>
    <property type="project" value="UniProtKB-SubCell"/>
</dbReference>
<dbReference type="Pfam" id="PF16124">
    <property type="entry name" value="RecQ_Zn_bind"/>
    <property type="match status" value="1"/>
</dbReference>
<dbReference type="GO" id="GO:0005694">
    <property type="term" value="C:chromosome"/>
    <property type="evidence" value="ECO:0007669"/>
    <property type="project" value="TreeGrafter"/>
</dbReference>
<dbReference type="AlphaFoldDB" id="A0A2G4T0J3"/>
<protein>
    <recommendedName>
        <fullName evidence="10">ATP-dependent DNA helicase</fullName>
        <ecNumber evidence="10">5.6.2.4</ecNumber>
    </recommendedName>
</protein>
<gene>
    <name evidence="13" type="ORF">RHIMIDRAFT_290244</name>
</gene>
<dbReference type="GO" id="GO:0009378">
    <property type="term" value="F:four-way junction helicase activity"/>
    <property type="evidence" value="ECO:0007669"/>
    <property type="project" value="TreeGrafter"/>
</dbReference>
<evidence type="ECO:0000256" key="10">
    <source>
        <dbReference type="RuleBase" id="RU364117"/>
    </source>
</evidence>
<evidence type="ECO:0000313" key="13">
    <source>
        <dbReference type="EMBL" id="PHZ14543.1"/>
    </source>
</evidence>
<keyword evidence="4 10" id="KW-0378">Hydrolase</keyword>
<comment type="similarity">
    <text evidence="1 10">Belongs to the helicase family. RecQ subfamily.</text>
</comment>
<evidence type="ECO:0000313" key="14">
    <source>
        <dbReference type="Proteomes" id="UP000242254"/>
    </source>
</evidence>
<dbReference type="Gene3D" id="1.10.10.10">
    <property type="entry name" value="Winged helix-like DNA-binding domain superfamily/Winged helix DNA-binding domain"/>
    <property type="match status" value="1"/>
</dbReference>
<dbReference type="EC" id="5.6.2.4" evidence="10"/>
<dbReference type="InterPro" id="IPR027417">
    <property type="entry name" value="P-loop_NTPase"/>
</dbReference>
<dbReference type="PANTHER" id="PTHR13710">
    <property type="entry name" value="DNA HELICASE RECQ FAMILY MEMBER"/>
    <property type="match status" value="1"/>
</dbReference>
<dbReference type="SUPFAM" id="SSF52540">
    <property type="entry name" value="P-loop containing nucleoside triphosphate hydrolases"/>
    <property type="match status" value="1"/>
</dbReference>
<dbReference type="GO" id="GO:0043138">
    <property type="term" value="F:3'-5' DNA helicase activity"/>
    <property type="evidence" value="ECO:0007669"/>
    <property type="project" value="UniProtKB-EC"/>
</dbReference>
<evidence type="ECO:0000256" key="2">
    <source>
        <dbReference type="ARBA" id="ARBA00022723"/>
    </source>
</evidence>
<dbReference type="GO" id="GO:0005737">
    <property type="term" value="C:cytoplasm"/>
    <property type="evidence" value="ECO:0007669"/>
    <property type="project" value="TreeGrafter"/>
</dbReference>
<keyword evidence="2" id="KW-0479">Metal-binding</keyword>
<dbReference type="STRING" id="1340429.A0A2G4T0J3"/>
<evidence type="ECO:0000256" key="6">
    <source>
        <dbReference type="ARBA" id="ARBA00022840"/>
    </source>
</evidence>
<organism evidence="13 14">
    <name type="scientific">Rhizopus microsporus ATCC 52813</name>
    <dbReference type="NCBI Taxonomy" id="1340429"/>
    <lineage>
        <taxon>Eukaryota</taxon>
        <taxon>Fungi</taxon>
        <taxon>Fungi incertae sedis</taxon>
        <taxon>Mucoromycota</taxon>
        <taxon>Mucoromycotina</taxon>
        <taxon>Mucoromycetes</taxon>
        <taxon>Mucorales</taxon>
        <taxon>Mucorineae</taxon>
        <taxon>Rhizopodaceae</taxon>
        <taxon>Rhizopus</taxon>
    </lineage>
</organism>
<dbReference type="PROSITE" id="PS51194">
    <property type="entry name" value="HELICASE_CTER"/>
    <property type="match status" value="1"/>
</dbReference>
<dbReference type="GeneID" id="35444708"/>
<evidence type="ECO:0000259" key="11">
    <source>
        <dbReference type="PROSITE" id="PS51192"/>
    </source>
</evidence>
<dbReference type="EMBL" id="KZ303845">
    <property type="protein sequence ID" value="PHZ14543.1"/>
    <property type="molecule type" value="Genomic_DNA"/>
</dbReference>
<keyword evidence="10" id="KW-0539">Nucleus</keyword>
<sequence length="652" mass="74732">MTFQNNGYGVSNQIGLNRLIAQRYRSQLEDINKEIYHIDHVINTLKTKKNALIETRNQLLDKIAQTAIVADQTSTLYDTEDFPWSTRLKALAQQHFNITSFRALQLPILNAALEQKRDLFVLLPTGGGKSLCYQLPAIMDQTDGFTLVISPLVSLIKDQVYHLREANVPAEYLVGSSSKEQVSLIQSNMFPKKKGQPRPHPFKLLYVTPEKIAKSKRFMAALNKAYDAGMLTRIVVDEAHCCSQQGHDFRPDYKQLNILRTVFPKTRIMALTATCPWSVMKDVMRILNMKQPQVPNGTLVFSAPLFRPNLIYRVVQKPDTADETIRHVTHWITAHYPDQSGIIYCLSKKDTETVAQMIYKESNGRIKCGSYHADMDDEDKDYIHQKWRTKEIQVVVATIAFGMGINHLETRFVIHHCLSKSIEGYYQESGRAGRDGKNAECIIYYNPSDVMRLNPMVVGEVNGQHTLYQMVKYAQDYTTCRKILFERYFELDAQEGEGLVNNVTPDQPCGICDNCTRSRDEIVVENISTEARTLITICDMMKQVNERVTMNKLVQMIQGRGLGIIKSHIMNRPDIEIPIRRFTEYDIERIIHHLLCQGYLAEDIVFTPYTTITYIVKGSLGNELLRNSQLEINLEFISSNRYNKKLKANPKQ</sequence>
<dbReference type="InterPro" id="IPR036388">
    <property type="entry name" value="WH-like_DNA-bd_sf"/>
</dbReference>
<keyword evidence="5 10" id="KW-0347">Helicase</keyword>
<comment type="catalytic activity">
    <reaction evidence="9 10">
        <text>Couples ATP hydrolysis with the unwinding of duplex DNA by translocating in the 3'-5' direction.</text>
        <dbReference type="EC" id="5.6.2.4"/>
    </reaction>
</comment>
<dbReference type="GO" id="GO:0046872">
    <property type="term" value="F:metal ion binding"/>
    <property type="evidence" value="ECO:0007669"/>
    <property type="project" value="UniProtKB-KW"/>
</dbReference>
<dbReference type="InterPro" id="IPR014001">
    <property type="entry name" value="Helicase_ATP-bd"/>
</dbReference>
<dbReference type="GO" id="GO:0005524">
    <property type="term" value="F:ATP binding"/>
    <property type="evidence" value="ECO:0007669"/>
    <property type="project" value="UniProtKB-KW"/>
</dbReference>
<dbReference type="GO" id="GO:0003677">
    <property type="term" value="F:DNA binding"/>
    <property type="evidence" value="ECO:0007669"/>
    <property type="project" value="UniProtKB-KW"/>
</dbReference>
<dbReference type="RefSeq" id="XP_023468251.1">
    <property type="nucleotide sequence ID" value="XM_023613719.1"/>
</dbReference>
<dbReference type="FunFam" id="3.40.50.300:FF:001456">
    <property type="entry name" value="ATP-dependent DNA helicase"/>
    <property type="match status" value="1"/>
</dbReference>
<dbReference type="Pfam" id="PF09382">
    <property type="entry name" value="RQC"/>
    <property type="match status" value="1"/>
</dbReference>
<keyword evidence="14" id="KW-1185">Reference proteome</keyword>
<dbReference type="PROSITE" id="PS51192">
    <property type="entry name" value="HELICASE_ATP_BIND_1"/>
    <property type="match status" value="1"/>
</dbReference>
<evidence type="ECO:0000256" key="3">
    <source>
        <dbReference type="ARBA" id="ARBA00022741"/>
    </source>
</evidence>
<feature type="domain" description="Helicase ATP-binding" evidence="11">
    <location>
        <begin position="110"/>
        <end position="293"/>
    </location>
</feature>
<dbReference type="InterPro" id="IPR004589">
    <property type="entry name" value="DNA_helicase_ATP-dep_RecQ"/>
</dbReference>